<dbReference type="InterPro" id="IPR035093">
    <property type="entry name" value="RelE/ParE_toxin_dom_sf"/>
</dbReference>
<dbReference type="RefSeq" id="WP_111815372.1">
    <property type="nucleotide sequence ID" value="NZ_CBCRZQ010000003.1"/>
</dbReference>
<evidence type="ECO:0000313" key="2">
    <source>
        <dbReference type="EMBL" id="TXD70335.1"/>
    </source>
</evidence>
<name>A0A5C6YTI9_9FLAO</name>
<evidence type="ECO:0000313" key="3">
    <source>
        <dbReference type="Proteomes" id="UP000321945"/>
    </source>
</evidence>
<dbReference type="Proteomes" id="UP000321945">
    <property type="component" value="Unassembled WGS sequence"/>
</dbReference>
<dbReference type="OrthoDB" id="595476at2"/>
<comment type="caution">
    <text evidence="2">The sequence shown here is derived from an EMBL/GenBank/DDBJ whole genome shotgun (WGS) entry which is preliminary data.</text>
</comment>
<keyword evidence="3" id="KW-1185">Reference proteome</keyword>
<protein>
    <recommendedName>
        <fullName evidence="4">Type II toxin-antitoxin system RelE/ParE family toxin</fullName>
    </recommendedName>
</protein>
<dbReference type="Gene3D" id="3.30.2310.20">
    <property type="entry name" value="RelE-like"/>
    <property type="match status" value="1"/>
</dbReference>
<dbReference type="Pfam" id="PF05016">
    <property type="entry name" value="ParE_toxin"/>
    <property type="match status" value="1"/>
</dbReference>
<dbReference type="AlphaFoldDB" id="A0A5C6YTI9"/>
<keyword evidence="1" id="KW-1277">Toxin-antitoxin system</keyword>
<sequence length="101" mass="12193">MSNYRISIEEDAKFDIAEGYDWYSKISEKVSDSFLVQIKKTIEYLEQDPFLFQLIYKNYRQVPVKKFPFVIIYKVETQSVKIYRVFPTKMDPSSKFKILRN</sequence>
<evidence type="ECO:0000256" key="1">
    <source>
        <dbReference type="ARBA" id="ARBA00022649"/>
    </source>
</evidence>
<gene>
    <name evidence="2" type="ORF">ESV24_03990</name>
</gene>
<reference evidence="2 3" key="1">
    <citation type="submission" date="2019-08" db="EMBL/GenBank/DDBJ databases">
        <title>Genome of Aequorivita lipolytica Y10-2 (type strain).</title>
        <authorList>
            <person name="Bowman J.P."/>
        </authorList>
    </citation>
    <scope>NUCLEOTIDE SEQUENCE [LARGE SCALE GENOMIC DNA]</scope>
    <source>
        <strain evidence="2 3">Y10-2</strain>
    </source>
</reference>
<organism evidence="2 3">
    <name type="scientific">Aequorivita lipolytica</name>
    <dbReference type="NCBI Taxonomy" id="153267"/>
    <lineage>
        <taxon>Bacteria</taxon>
        <taxon>Pseudomonadati</taxon>
        <taxon>Bacteroidota</taxon>
        <taxon>Flavobacteriia</taxon>
        <taxon>Flavobacteriales</taxon>
        <taxon>Flavobacteriaceae</taxon>
        <taxon>Aequorivita</taxon>
    </lineage>
</organism>
<dbReference type="InterPro" id="IPR007712">
    <property type="entry name" value="RelE/ParE_toxin"/>
</dbReference>
<accession>A0A5C6YTI9</accession>
<dbReference type="EMBL" id="VORU01000002">
    <property type="protein sequence ID" value="TXD70335.1"/>
    <property type="molecule type" value="Genomic_DNA"/>
</dbReference>
<proteinExistence type="predicted"/>
<evidence type="ECO:0008006" key="4">
    <source>
        <dbReference type="Google" id="ProtNLM"/>
    </source>
</evidence>